<dbReference type="InterPro" id="IPR029055">
    <property type="entry name" value="Ntn_hydrolases_N"/>
</dbReference>
<dbReference type="PANTHER" id="PTHR43284:SF1">
    <property type="entry name" value="ASPARAGINE SYNTHETASE"/>
    <property type="match status" value="1"/>
</dbReference>
<dbReference type="InterPro" id="IPR014729">
    <property type="entry name" value="Rossmann-like_a/b/a_fold"/>
</dbReference>
<comment type="caution">
    <text evidence="5">The sequence shown here is derived from an EMBL/GenBank/DDBJ whole genome shotgun (WGS) entry which is preliminary data.</text>
</comment>
<gene>
    <name evidence="5" type="ORF">MHA01_06440</name>
</gene>
<dbReference type="PANTHER" id="PTHR43284">
    <property type="entry name" value="ASPARAGINE SYNTHETASE (GLUTAMINE-HYDROLYZING)"/>
    <property type="match status" value="1"/>
</dbReference>
<dbReference type="InterPro" id="IPR051786">
    <property type="entry name" value="ASN_synthetase/amidase"/>
</dbReference>
<dbReference type="Gene3D" id="3.40.50.620">
    <property type="entry name" value="HUPs"/>
    <property type="match status" value="1"/>
</dbReference>
<dbReference type="GO" id="GO:0006529">
    <property type="term" value="P:asparagine biosynthetic process"/>
    <property type="evidence" value="ECO:0007669"/>
    <property type="project" value="UniProtKB-KW"/>
</dbReference>
<evidence type="ECO:0000256" key="4">
    <source>
        <dbReference type="ARBA" id="ARBA00048741"/>
    </source>
</evidence>
<dbReference type="EMBL" id="BJUN01000002">
    <property type="protein sequence ID" value="GEK57739.1"/>
    <property type="molecule type" value="Genomic_DNA"/>
</dbReference>
<evidence type="ECO:0000256" key="2">
    <source>
        <dbReference type="ARBA" id="ARBA00012737"/>
    </source>
</evidence>
<keyword evidence="3" id="KW-0028">Amino-acid biosynthesis</keyword>
<evidence type="ECO:0000256" key="1">
    <source>
        <dbReference type="ARBA" id="ARBA00005187"/>
    </source>
</evidence>
<comment type="pathway">
    <text evidence="1">Amino-acid biosynthesis; L-asparagine biosynthesis; L-asparagine from L-aspartate (L-Gln route): step 1/1.</text>
</comment>
<dbReference type="OrthoDB" id="9763290at2"/>
<reference evidence="5 6" key="1">
    <citation type="submission" date="2019-07" db="EMBL/GenBank/DDBJ databases">
        <title>Whole genome shotgun sequence of Marinococcus halophilus NBRC 102359.</title>
        <authorList>
            <person name="Hosoyama A."/>
            <person name="Uohara A."/>
            <person name="Ohji S."/>
            <person name="Ichikawa N."/>
        </authorList>
    </citation>
    <scope>NUCLEOTIDE SEQUENCE [LARGE SCALE GENOMIC DNA]</scope>
    <source>
        <strain evidence="5 6">NBRC 102359</strain>
    </source>
</reference>
<dbReference type="Proteomes" id="UP000321051">
    <property type="component" value="Unassembled WGS sequence"/>
</dbReference>
<evidence type="ECO:0000256" key="3">
    <source>
        <dbReference type="ARBA" id="ARBA00022888"/>
    </source>
</evidence>
<keyword evidence="6" id="KW-1185">Reference proteome</keyword>
<dbReference type="AlphaFoldDB" id="A0A510Y348"/>
<comment type="catalytic activity">
    <reaction evidence="4">
        <text>L-aspartate + L-glutamine + ATP + H2O = L-asparagine + L-glutamate + AMP + diphosphate + H(+)</text>
        <dbReference type="Rhea" id="RHEA:12228"/>
        <dbReference type="ChEBI" id="CHEBI:15377"/>
        <dbReference type="ChEBI" id="CHEBI:15378"/>
        <dbReference type="ChEBI" id="CHEBI:29985"/>
        <dbReference type="ChEBI" id="CHEBI:29991"/>
        <dbReference type="ChEBI" id="CHEBI:30616"/>
        <dbReference type="ChEBI" id="CHEBI:33019"/>
        <dbReference type="ChEBI" id="CHEBI:58048"/>
        <dbReference type="ChEBI" id="CHEBI:58359"/>
        <dbReference type="ChEBI" id="CHEBI:456215"/>
        <dbReference type="EC" id="6.3.5.4"/>
    </reaction>
</comment>
<proteinExistence type="predicted"/>
<protein>
    <recommendedName>
        <fullName evidence="2">asparagine synthase (glutamine-hydrolyzing)</fullName>
        <ecNumber evidence="2">6.3.5.4</ecNumber>
    </recommendedName>
</protein>
<evidence type="ECO:0000313" key="6">
    <source>
        <dbReference type="Proteomes" id="UP000321051"/>
    </source>
</evidence>
<dbReference type="RefSeq" id="WP_094907650.1">
    <property type="nucleotide sequence ID" value="NZ_BJUN01000002.1"/>
</dbReference>
<dbReference type="GO" id="GO:0004066">
    <property type="term" value="F:asparagine synthase (glutamine-hydrolyzing) activity"/>
    <property type="evidence" value="ECO:0007669"/>
    <property type="project" value="UniProtKB-EC"/>
</dbReference>
<name>A0A510Y348_MARHA</name>
<dbReference type="Gene3D" id="3.60.20.10">
    <property type="entry name" value="Glutamine Phosphoribosylpyrophosphate, subunit 1, domain 1"/>
    <property type="match status" value="1"/>
</dbReference>
<sequence length="596" mass="68591">MADFLYSSSLADKEKVEQQLQKIDVENNKTLISLSGKWGALAFFENHYPYTRHVEDKDFVLVLLGGPIIKNTHMPSAGENKCHVILHEWFSKKNTQFDQYVHGPFCIICIDKRNQHVHIVTDLMNFIPVYSSLHKNSASVIAGTHVDSVARLSARGKDIDEVSIADSILNKAVTFPYTSYKLVSQMNPATEYIIKAEEKSMKAGSFYWLPTEEPETDFEEAALNLRKNFHTVIEDLKLEKQEAAVLMSGGEDSRVLLNALPLETKKNGFIFLDAPNKELSIARRIAKLYGVDLRAGFRSPTYYLDALYSVSEMLGSDHKFFHAHAYGCHRIFRLKEYTAVLGGLGADAYYKGRRIKNLYKHKVKGIKYKLDTLDKDEQSTNKYLSSYSKQYDFVKKEIYSAIYDRRKAHKEFIKTFRPGSASEWIELWPAAMNHNMANFFSHRRLFRNYEPYLHNEVLKIAANVPQEFKMNRRLFHAAFQPDFRKSKFISHANGSFPYFNAKINFPIMAGALLGGKLINYVRSSKVKQESWPDWEETTQAHRGWIAKELDDNKAENIMNLISSRNLSLEEILNGLDGREQVSLLQLAHNLHREDQK</sequence>
<dbReference type="SUPFAM" id="SSF52402">
    <property type="entry name" value="Adenine nucleotide alpha hydrolases-like"/>
    <property type="match status" value="1"/>
</dbReference>
<accession>A0A510Y348</accession>
<keyword evidence="3" id="KW-0061">Asparagine biosynthesis</keyword>
<organism evidence="5 6">
    <name type="scientific">Marinococcus halophilus</name>
    <dbReference type="NCBI Taxonomy" id="1371"/>
    <lineage>
        <taxon>Bacteria</taxon>
        <taxon>Bacillati</taxon>
        <taxon>Bacillota</taxon>
        <taxon>Bacilli</taxon>
        <taxon>Bacillales</taxon>
        <taxon>Bacillaceae</taxon>
        <taxon>Marinococcus</taxon>
    </lineage>
</organism>
<dbReference type="EC" id="6.3.5.4" evidence="2"/>
<evidence type="ECO:0000313" key="5">
    <source>
        <dbReference type="EMBL" id="GEK57739.1"/>
    </source>
</evidence>